<gene>
    <name evidence="1" type="ORF">NLS_LOCUS5131</name>
</gene>
<dbReference type="AlphaFoldDB" id="A0A3P6TPD0"/>
<sequence>MGKLCKIIMSAASRPAHGKLNASPTNSSGLSRFDRLDSVKSFLEELATNYDYKKYNISGFYLFSKMMCTAEYGGTLTHVMAICLAYELREPEA</sequence>
<evidence type="ECO:0000313" key="1">
    <source>
        <dbReference type="EMBL" id="VDK81000.1"/>
    </source>
</evidence>
<name>A0A3P6TPD0_LITSI</name>
<keyword evidence="2" id="KW-1185">Reference proteome</keyword>
<dbReference type="EMBL" id="UYRX01000366">
    <property type="protein sequence ID" value="VDK81000.1"/>
    <property type="molecule type" value="Genomic_DNA"/>
</dbReference>
<evidence type="ECO:0000313" key="2">
    <source>
        <dbReference type="Proteomes" id="UP000277928"/>
    </source>
</evidence>
<organism evidence="1 2">
    <name type="scientific">Litomosoides sigmodontis</name>
    <name type="common">Filarial nematode worm</name>
    <dbReference type="NCBI Taxonomy" id="42156"/>
    <lineage>
        <taxon>Eukaryota</taxon>
        <taxon>Metazoa</taxon>
        <taxon>Ecdysozoa</taxon>
        <taxon>Nematoda</taxon>
        <taxon>Chromadorea</taxon>
        <taxon>Rhabditida</taxon>
        <taxon>Spirurina</taxon>
        <taxon>Spiruromorpha</taxon>
        <taxon>Filarioidea</taxon>
        <taxon>Onchocercidae</taxon>
        <taxon>Litomosoides</taxon>
    </lineage>
</organism>
<protein>
    <submittedName>
        <fullName evidence="1">Uncharacterized protein</fullName>
    </submittedName>
</protein>
<proteinExistence type="predicted"/>
<reference evidence="1 2" key="1">
    <citation type="submission" date="2018-08" db="EMBL/GenBank/DDBJ databases">
        <authorList>
            <person name="Laetsch R D."/>
            <person name="Stevens L."/>
            <person name="Kumar S."/>
            <person name="Blaxter L. M."/>
        </authorList>
    </citation>
    <scope>NUCLEOTIDE SEQUENCE [LARGE SCALE GENOMIC DNA]</scope>
</reference>
<accession>A0A3P6TPD0</accession>
<dbReference type="Proteomes" id="UP000277928">
    <property type="component" value="Unassembled WGS sequence"/>
</dbReference>
<dbReference type="STRING" id="42156.A0A3P6TPD0"/>